<keyword evidence="4 15" id="KW-0227">DNA damage</keyword>
<dbReference type="InterPro" id="IPR047112">
    <property type="entry name" value="RecG/Mfd"/>
</dbReference>
<comment type="caution">
    <text evidence="18">The sequence shown here is derived from an EMBL/GenBank/DDBJ whole genome shotgun (WGS) entry which is preliminary data.</text>
</comment>
<evidence type="ECO:0000256" key="10">
    <source>
        <dbReference type="ARBA" id="ARBA00023204"/>
    </source>
</evidence>
<dbReference type="PANTHER" id="PTHR47964:SF1">
    <property type="entry name" value="ATP-DEPENDENT DNA HELICASE HOMOLOG RECG, CHLOROPLASTIC"/>
    <property type="match status" value="1"/>
</dbReference>
<dbReference type="Pfam" id="PF17191">
    <property type="entry name" value="RecG_wedge"/>
    <property type="match status" value="1"/>
</dbReference>
<dbReference type="PROSITE" id="PS51194">
    <property type="entry name" value="HELICASE_CTER"/>
    <property type="match status" value="1"/>
</dbReference>
<keyword evidence="10 15" id="KW-0234">DNA repair</keyword>
<dbReference type="InterPro" id="IPR004609">
    <property type="entry name" value="ATP-dep_DNA_helicase_RecG"/>
</dbReference>
<evidence type="ECO:0000256" key="9">
    <source>
        <dbReference type="ARBA" id="ARBA00023172"/>
    </source>
</evidence>
<dbReference type="GO" id="GO:0016887">
    <property type="term" value="F:ATP hydrolysis activity"/>
    <property type="evidence" value="ECO:0007669"/>
    <property type="project" value="RHEA"/>
</dbReference>
<dbReference type="OrthoDB" id="9804325at2"/>
<organism evidence="18 19">
    <name type="scientific">Pseudohalioglobus lutimaris</name>
    <dbReference type="NCBI Taxonomy" id="1737061"/>
    <lineage>
        <taxon>Bacteria</taxon>
        <taxon>Pseudomonadati</taxon>
        <taxon>Pseudomonadota</taxon>
        <taxon>Gammaproteobacteria</taxon>
        <taxon>Cellvibrionales</taxon>
        <taxon>Halieaceae</taxon>
        <taxon>Pseudohalioglobus</taxon>
    </lineage>
</organism>
<dbReference type="CDD" id="cd04488">
    <property type="entry name" value="RecG_wedge_OBF"/>
    <property type="match status" value="1"/>
</dbReference>
<keyword evidence="5 15" id="KW-0378">Hydrolase</keyword>
<dbReference type="Pfam" id="PF19833">
    <property type="entry name" value="RecG_dom3_C"/>
    <property type="match status" value="1"/>
</dbReference>
<dbReference type="InterPro" id="IPR045562">
    <property type="entry name" value="RecG_dom3_C"/>
</dbReference>
<sequence length="688" mass="75454">MTGIASEPVTQLRGVGPKLATKLAEAGVYRVEDLLFHLPLRYQDRTRVTPIGGAADGADVVIEGEVRVADIAFGRRRSLVVRLQDGTGTISLRFFHFSAAQKNNLLPGTRLRCFGQVRRGASGLEMYHPEYRQIEDGESPVEEALTPVYPTINGIGQNQWRNLCTQAVTRLRRSAPAELLPSSHRLRYGLAEALVYLHAPPPDAPQEALRDGEHPAQLRLALEELVAHNLTLQGLRNEQLREGAPRLNIGNDLVQRFFASLPFEPTGAQHRVMAEICTDLAKPHPMLRLVQGDVGSGKTLVAAAAALQAIASGYQVAIMAPTEILAEQHRANFQSWFEGLDIEVGWLSGRSKGKKRAEALQHIASGRVGLVVGTHALFQEDVIFQRLGLVVVDEQHRFGVHQRLSLTEKAAAGVGRPHQLVMTATPIPRTLSMVAYADLDCSVIDELPPGRQPVETVLIDNNRREQIVSRVAGACSGGRQAYWVCTLVEESDVLQAQAAEATAEELRVALPHLRIGLVHGRLKPAEKDAVMAAFKAADLDLLVATTVIEVGVDVPNASLMIIENPERLGLAQLHQLRGRVGRGREASHCVLLYQAPLSANGRERLTAMRESNDGFYIAEKDLQLRGPGEVLGTRQTGLMEFRVARLPEHNELLDDVQLLAAQIQSEYPQMAEPLIQRWTGSAREFAKV</sequence>
<comment type="similarity">
    <text evidence="1 15">Belongs to the helicase family. RecG subfamily.</text>
</comment>
<feature type="domain" description="Helicase C-terminal" evidence="17">
    <location>
        <begin position="477"/>
        <end position="623"/>
    </location>
</feature>
<keyword evidence="8" id="KW-0238">DNA-binding</keyword>
<evidence type="ECO:0000313" key="19">
    <source>
        <dbReference type="Proteomes" id="UP000235005"/>
    </source>
</evidence>
<evidence type="ECO:0000259" key="16">
    <source>
        <dbReference type="PROSITE" id="PS51192"/>
    </source>
</evidence>
<evidence type="ECO:0000256" key="13">
    <source>
        <dbReference type="ARBA" id="ARBA00034808"/>
    </source>
</evidence>
<evidence type="ECO:0000256" key="11">
    <source>
        <dbReference type="ARBA" id="ARBA00023235"/>
    </source>
</evidence>
<evidence type="ECO:0000256" key="6">
    <source>
        <dbReference type="ARBA" id="ARBA00022806"/>
    </source>
</evidence>
<dbReference type="GO" id="GO:0006310">
    <property type="term" value="P:DNA recombination"/>
    <property type="evidence" value="ECO:0007669"/>
    <property type="project" value="UniProtKB-UniRule"/>
</dbReference>
<reference evidence="18 19" key="1">
    <citation type="submission" date="2018-01" db="EMBL/GenBank/DDBJ databases">
        <title>The draft genome sequence of Halioglobus lutimaris HF004.</title>
        <authorList>
            <person name="Du Z.-J."/>
            <person name="Shi M.-J."/>
        </authorList>
    </citation>
    <scope>NUCLEOTIDE SEQUENCE [LARGE SCALE GENOMIC DNA]</scope>
    <source>
        <strain evidence="18 19">HF004</strain>
    </source>
</reference>
<evidence type="ECO:0000256" key="8">
    <source>
        <dbReference type="ARBA" id="ARBA00023125"/>
    </source>
</evidence>
<dbReference type="PROSITE" id="PS51192">
    <property type="entry name" value="HELICASE_ATP_BIND_1"/>
    <property type="match status" value="1"/>
</dbReference>
<protein>
    <recommendedName>
        <fullName evidence="2 15">ATP-dependent DNA helicase RecG</fullName>
        <ecNumber evidence="13 15">5.6.2.4</ecNumber>
    </recommendedName>
</protein>
<evidence type="ECO:0000256" key="14">
    <source>
        <dbReference type="ARBA" id="ARBA00048988"/>
    </source>
</evidence>
<dbReference type="EMBL" id="PKUS01000001">
    <property type="protein sequence ID" value="PLW70940.1"/>
    <property type="molecule type" value="Genomic_DNA"/>
</dbReference>
<evidence type="ECO:0000256" key="1">
    <source>
        <dbReference type="ARBA" id="ARBA00007504"/>
    </source>
</evidence>
<dbReference type="GO" id="GO:0006281">
    <property type="term" value="P:DNA repair"/>
    <property type="evidence" value="ECO:0007669"/>
    <property type="project" value="UniProtKB-UniRule"/>
</dbReference>
<dbReference type="InterPro" id="IPR011545">
    <property type="entry name" value="DEAD/DEAH_box_helicase_dom"/>
</dbReference>
<dbReference type="AlphaFoldDB" id="A0A2N5X8X0"/>
<dbReference type="NCBIfam" id="NF008165">
    <property type="entry name" value="PRK10917.1-3"/>
    <property type="match status" value="1"/>
</dbReference>
<dbReference type="Proteomes" id="UP000235005">
    <property type="component" value="Unassembled WGS sequence"/>
</dbReference>
<dbReference type="RefSeq" id="WP_101517103.1">
    <property type="nucleotide sequence ID" value="NZ_PKUS01000001.1"/>
</dbReference>
<evidence type="ECO:0000256" key="15">
    <source>
        <dbReference type="RuleBase" id="RU363016"/>
    </source>
</evidence>
<evidence type="ECO:0000256" key="2">
    <source>
        <dbReference type="ARBA" id="ARBA00017846"/>
    </source>
</evidence>
<comment type="catalytic activity">
    <reaction evidence="14 15">
        <text>ATP + H2O = ADP + phosphate + H(+)</text>
        <dbReference type="Rhea" id="RHEA:13065"/>
        <dbReference type="ChEBI" id="CHEBI:15377"/>
        <dbReference type="ChEBI" id="CHEBI:15378"/>
        <dbReference type="ChEBI" id="CHEBI:30616"/>
        <dbReference type="ChEBI" id="CHEBI:43474"/>
        <dbReference type="ChEBI" id="CHEBI:456216"/>
        <dbReference type="EC" id="5.6.2.4"/>
    </reaction>
</comment>
<keyword evidence="3 15" id="KW-0547">Nucleotide-binding</keyword>
<keyword evidence="7 15" id="KW-0067">ATP-binding</keyword>
<dbReference type="Pfam" id="PF00271">
    <property type="entry name" value="Helicase_C"/>
    <property type="match status" value="1"/>
</dbReference>
<dbReference type="Pfam" id="PF00270">
    <property type="entry name" value="DEAD"/>
    <property type="match status" value="1"/>
</dbReference>
<dbReference type="InterPro" id="IPR027417">
    <property type="entry name" value="P-loop_NTPase"/>
</dbReference>
<comment type="function">
    <text evidence="15">Plays a critical role in recombination and DNA repair. Helps process Holliday junction intermediates to mature products by catalyzing branch migration. Has replication fork regression activity, unwinds stalled or blocked replication forks to make a HJ that can be resolved. Has a DNA unwinding activity characteristic of a DNA helicase with 3'-5' polarity.</text>
</comment>
<feature type="domain" description="Helicase ATP-binding" evidence="16">
    <location>
        <begin position="279"/>
        <end position="444"/>
    </location>
</feature>
<dbReference type="InterPro" id="IPR001650">
    <property type="entry name" value="Helicase_C-like"/>
</dbReference>
<proteinExistence type="inferred from homology"/>
<dbReference type="InterPro" id="IPR033454">
    <property type="entry name" value="RecG_wedge"/>
</dbReference>
<evidence type="ECO:0000256" key="4">
    <source>
        <dbReference type="ARBA" id="ARBA00022763"/>
    </source>
</evidence>
<dbReference type="EC" id="5.6.2.4" evidence="13 15"/>
<evidence type="ECO:0000256" key="3">
    <source>
        <dbReference type="ARBA" id="ARBA00022741"/>
    </source>
</evidence>
<dbReference type="Gene3D" id="1.10.150.20">
    <property type="entry name" value="5' to 3' exonuclease, C-terminal subdomain"/>
    <property type="match status" value="1"/>
</dbReference>
<keyword evidence="19" id="KW-1185">Reference proteome</keyword>
<dbReference type="SUPFAM" id="SSF52540">
    <property type="entry name" value="P-loop containing nucleoside triphosphate hydrolases"/>
    <property type="match status" value="2"/>
</dbReference>
<dbReference type="NCBIfam" id="NF008163">
    <property type="entry name" value="PRK10917.1-1"/>
    <property type="match status" value="1"/>
</dbReference>
<dbReference type="GO" id="GO:0005524">
    <property type="term" value="F:ATP binding"/>
    <property type="evidence" value="ECO:0007669"/>
    <property type="project" value="UniProtKB-KW"/>
</dbReference>
<dbReference type="PANTHER" id="PTHR47964">
    <property type="entry name" value="ATP-DEPENDENT DNA HELICASE HOMOLOG RECG, CHLOROPLASTIC"/>
    <property type="match status" value="1"/>
</dbReference>
<keyword evidence="9 15" id="KW-0233">DNA recombination</keyword>
<dbReference type="InterPro" id="IPR014001">
    <property type="entry name" value="Helicase_ATP-bd"/>
</dbReference>
<accession>A0A2N5X8X0</accession>
<dbReference type="CDD" id="cd17992">
    <property type="entry name" value="DEXHc_RecG"/>
    <property type="match status" value="1"/>
</dbReference>
<dbReference type="FunFam" id="3.40.50.300:FF:000391">
    <property type="entry name" value="ATP-dependent DNA helicase RecG"/>
    <property type="match status" value="1"/>
</dbReference>
<dbReference type="Gene3D" id="2.40.50.140">
    <property type="entry name" value="Nucleic acid-binding proteins"/>
    <property type="match status" value="1"/>
</dbReference>
<dbReference type="SMART" id="SM00487">
    <property type="entry name" value="DEXDc"/>
    <property type="match status" value="1"/>
</dbReference>
<keyword evidence="11" id="KW-0413">Isomerase</keyword>
<keyword evidence="6 15" id="KW-0347">Helicase</keyword>
<evidence type="ECO:0000256" key="7">
    <source>
        <dbReference type="ARBA" id="ARBA00022840"/>
    </source>
</evidence>
<dbReference type="SMART" id="SM00490">
    <property type="entry name" value="HELICc"/>
    <property type="match status" value="1"/>
</dbReference>
<evidence type="ECO:0000256" key="12">
    <source>
        <dbReference type="ARBA" id="ARBA00034617"/>
    </source>
</evidence>
<dbReference type="NCBIfam" id="NF008168">
    <property type="entry name" value="PRK10917.2-2"/>
    <property type="match status" value="1"/>
</dbReference>
<dbReference type="Gene3D" id="3.40.50.300">
    <property type="entry name" value="P-loop containing nucleotide triphosphate hydrolases"/>
    <property type="match status" value="2"/>
</dbReference>
<dbReference type="GO" id="GO:0043138">
    <property type="term" value="F:3'-5' DNA helicase activity"/>
    <property type="evidence" value="ECO:0007669"/>
    <property type="project" value="UniProtKB-EC"/>
</dbReference>
<comment type="catalytic activity">
    <reaction evidence="12 15">
        <text>Couples ATP hydrolysis with the unwinding of duplex DNA by translocating in the 3'-5' direction.</text>
        <dbReference type="EC" id="5.6.2.4"/>
    </reaction>
</comment>
<gene>
    <name evidence="18" type="ORF">C0039_02095</name>
</gene>
<dbReference type="InterPro" id="IPR012340">
    <property type="entry name" value="NA-bd_OB-fold"/>
</dbReference>
<dbReference type="SUPFAM" id="SSF50249">
    <property type="entry name" value="Nucleic acid-binding proteins"/>
    <property type="match status" value="1"/>
</dbReference>
<evidence type="ECO:0000259" key="17">
    <source>
        <dbReference type="PROSITE" id="PS51194"/>
    </source>
</evidence>
<name>A0A2N5X8X0_9GAMM</name>
<evidence type="ECO:0000313" key="18">
    <source>
        <dbReference type="EMBL" id="PLW70940.1"/>
    </source>
</evidence>
<evidence type="ECO:0000256" key="5">
    <source>
        <dbReference type="ARBA" id="ARBA00022801"/>
    </source>
</evidence>
<dbReference type="GO" id="GO:0003677">
    <property type="term" value="F:DNA binding"/>
    <property type="evidence" value="ECO:0007669"/>
    <property type="project" value="UniProtKB-KW"/>
</dbReference>
<dbReference type="NCBIfam" id="TIGR00643">
    <property type="entry name" value="recG"/>
    <property type="match status" value="1"/>
</dbReference>